<feature type="transmembrane region" description="Helical" evidence="5">
    <location>
        <begin position="233"/>
        <end position="257"/>
    </location>
</feature>
<sequence>MKFSNNRKASCKFVILCVCFLSLTDATSFVDMDSLYTTLTSGHNKHLRPEVDLSSSTVISIDFHLLNLQDINEVDGTVSITGYFNIQWTDNNMAWTPADHGNAEYIVLPENVIWKPPLINSNSAQEMAMFGMDELSLYVRYNGQVTWLPGQNLKFTCSFDITYFPFDTQQCTLLIVTWGHAAQDITFDSLNSTIQTSLYSINSEWELSNTYVTVDNTGTPKASFTFYFKRRPLFLTMTLILPCVFLVLLNIGVFLLPTDSGERIGFAVTLLLAVVLYLTIAQALLPATALPRLSSICIFLMIDFMMSGLIVGSVILSSRFYFKSEDEPIPNWMKKIVTFQLCCRAKNRVHDSQSTGAGRHKDKDEALFRKEKVDDSHRNEKEVTWQDVSKTFDYISLISYMMMFIGSNLMFIIDVVQGTS</sequence>
<feature type="chain" id="PRO_5033105191" evidence="5">
    <location>
        <begin position="27"/>
        <end position="420"/>
    </location>
</feature>
<dbReference type="GO" id="GO:0016020">
    <property type="term" value="C:membrane"/>
    <property type="evidence" value="ECO:0007669"/>
    <property type="project" value="UniProtKB-SubCell"/>
</dbReference>
<dbReference type="Proteomes" id="UP000596742">
    <property type="component" value="Unassembled WGS sequence"/>
</dbReference>
<dbReference type="InterPro" id="IPR036734">
    <property type="entry name" value="Neur_chan_lig-bd_sf"/>
</dbReference>
<name>A0A8B6CL68_MYTGA</name>
<dbReference type="CDD" id="cd18989">
    <property type="entry name" value="LGIC_ECD_cation"/>
    <property type="match status" value="1"/>
</dbReference>
<dbReference type="InterPro" id="IPR006202">
    <property type="entry name" value="Neur_chan_lig-bd"/>
</dbReference>
<feature type="transmembrane region" description="Helical" evidence="5">
    <location>
        <begin position="293"/>
        <end position="316"/>
    </location>
</feature>
<keyword evidence="5" id="KW-0732">Signal</keyword>
<dbReference type="SUPFAM" id="SSF90112">
    <property type="entry name" value="Neurotransmitter-gated ion-channel transmembrane pore"/>
    <property type="match status" value="1"/>
</dbReference>
<dbReference type="PROSITE" id="PS00236">
    <property type="entry name" value="NEUROTR_ION_CHANNEL"/>
    <property type="match status" value="1"/>
</dbReference>
<keyword evidence="2 5" id="KW-0812">Transmembrane</keyword>
<protein>
    <submittedName>
        <fullName evidence="8">Uncharacterized protein</fullName>
    </submittedName>
</protein>
<dbReference type="OrthoDB" id="5975154at2759"/>
<dbReference type="GO" id="GO:0005230">
    <property type="term" value="F:extracellular ligand-gated monoatomic ion channel activity"/>
    <property type="evidence" value="ECO:0007669"/>
    <property type="project" value="InterPro"/>
</dbReference>
<reference evidence="8" key="1">
    <citation type="submission" date="2018-11" db="EMBL/GenBank/DDBJ databases">
        <authorList>
            <person name="Alioto T."/>
            <person name="Alioto T."/>
        </authorList>
    </citation>
    <scope>NUCLEOTIDE SEQUENCE</scope>
</reference>
<evidence type="ECO:0000256" key="1">
    <source>
        <dbReference type="ARBA" id="ARBA00004141"/>
    </source>
</evidence>
<dbReference type="Pfam" id="PF02932">
    <property type="entry name" value="Neur_chan_memb"/>
    <property type="match status" value="1"/>
</dbReference>
<dbReference type="InterPro" id="IPR038050">
    <property type="entry name" value="Neuro_actylchol_rec"/>
</dbReference>
<feature type="domain" description="Neurotransmitter-gated ion-channel ligand-binding" evidence="6">
    <location>
        <begin position="34"/>
        <end position="232"/>
    </location>
</feature>
<evidence type="ECO:0000259" key="6">
    <source>
        <dbReference type="Pfam" id="PF02931"/>
    </source>
</evidence>
<gene>
    <name evidence="8" type="ORF">MGAL_10B091313</name>
</gene>
<dbReference type="InterPro" id="IPR006201">
    <property type="entry name" value="Neur_channel"/>
</dbReference>
<dbReference type="EMBL" id="UYJE01001867">
    <property type="protein sequence ID" value="VDI05906.1"/>
    <property type="molecule type" value="Genomic_DNA"/>
</dbReference>
<keyword evidence="5" id="KW-0406">Ion transport</keyword>
<dbReference type="AlphaFoldDB" id="A0A8B6CL68"/>
<evidence type="ECO:0000256" key="5">
    <source>
        <dbReference type="RuleBase" id="RU000687"/>
    </source>
</evidence>
<evidence type="ECO:0000259" key="7">
    <source>
        <dbReference type="Pfam" id="PF02932"/>
    </source>
</evidence>
<dbReference type="FunFam" id="2.70.170.10:FF:000028">
    <property type="entry name" value="AcetylCholine Receptor"/>
    <property type="match status" value="1"/>
</dbReference>
<keyword evidence="5" id="KW-0407">Ion channel</keyword>
<dbReference type="InterPro" id="IPR036719">
    <property type="entry name" value="Neuro-gated_channel_TM_sf"/>
</dbReference>
<comment type="similarity">
    <text evidence="5">Belongs to the ligand-gated ion channel (TC 1.A.9) family.</text>
</comment>
<keyword evidence="5" id="KW-0813">Transport</keyword>
<dbReference type="InterPro" id="IPR006029">
    <property type="entry name" value="Neurotrans-gated_channel_TM"/>
</dbReference>
<dbReference type="CDD" id="cd19051">
    <property type="entry name" value="LGIC_TM_cation"/>
    <property type="match status" value="1"/>
</dbReference>
<evidence type="ECO:0000313" key="9">
    <source>
        <dbReference type="Proteomes" id="UP000596742"/>
    </source>
</evidence>
<keyword evidence="3 5" id="KW-1133">Transmembrane helix</keyword>
<dbReference type="PANTHER" id="PTHR18945">
    <property type="entry name" value="NEUROTRANSMITTER GATED ION CHANNEL"/>
    <property type="match status" value="1"/>
</dbReference>
<evidence type="ECO:0000256" key="2">
    <source>
        <dbReference type="ARBA" id="ARBA00022692"/>
    </source>
</evidence>
<comment type="subcellular location">
    <subcellularLocation>
        <location evidence="1">Membrane</location>
        <topology evidence="1">Multi-pass membrane protein</topology>
    </subcellularLocation>
</comment>
<organism evidence="8 9">
    <name type="scientific">Mytilus galloprovincialis</name>
    <name type="common">Mediterranean mussel</name>
    <dbReference type="NCBI Taxonomy" id="29158"/>
    <lineage>
        <taxon>Eukaryota</taxon>
        <taxon>Metazoa</taxon>
        <taxon>Spiralia</taxon>
        <taxon>Lophotrochozoa</taxon>
        <taxon>Mollusca</taxon>
        <taxon>Bivalvia</taxon>
        <taxon>Autobranchia</taxon>
        <taxon>Pteriomorphia</taxon>
        <taxon>Mytilida</taxon>
        <taxon>Mytiloidea</taxon>
        <taxon>Mytilidae</taxon>
        <taxon>Mytilinae</taxon>
        <taxon>Mytilus</taxon>
    </lineage>
</organism>
<feature type="transmembrane region" description="Helical" evidence="5">
    <location>
        <begin position="394"/>
        <end position="413"/>
    </location>
</feature>
<comment type="caution">
    <text evidence="8">The sequence shown here is derived from an EMBL/GenBank/DDBJ whole genome shotgun (WGS) entry which is preliminary data.</text>
</comment>
<proteinExistence type="inferred from homology"/>
<dbReference type="GO" id="GO:0004888">
    <property type="term" value="F:transmembrane signaling receptor activity"/>
    <property type="evidence" value="ECO:0007669"/>
    <property type="project" value="InterPro"/>
</dbReference>
<dbReference type="Pfam" id="PF02931">
    <property type="entry name" value="Neur_chan_LBD"/>
    <property type="match status" value="1"/>
</dbReference>
<evidence type="ECO:0000256" key="3">
    <source>
        <dbReference type="ARBA" id="ARBA00022989"/>
    </source>
</evidence>
<evidence type="ECO:0000256" key="4">
    <source>
        <dbReference type="ARBA" id="ARBA00023136"/>
    </source>
</evidence>
<dbReference type="SUPFAM" id="SSF63712">
    <property type="entry name" value="Nicotinic receptor ligand binding domain-like"/>
    <property type="match status" value="1"/>
</dbReference>
<feature type="domain" description="Neurotransmitter-gated ion-channel transmembrane" evidence="7">
    <location>
        <begin position="239"/>
        <end position="366"/>
    </location>
</feature>
<dbReference type="InterPro" id="IPR018000">
    <property type="entry name" value="Neurotransmitter_ion_chnl_CS"/>
</dbReference>
<keyword evidence="9" id="KW-1185">Reference proteome</keyword>
<dbReference type="PRINTS" id="PR00252">
    <property type="entry name" value="NRIONCHANNEL"/>
</dbReference>
<feature type="signal peptide" evidence="5">
    <location>
        <begin position="1"/>
        <end position="26"/>
    </location>
</feature>
<dbReference type="Gene3D" id="1.20.58.390">
    <property type="entry name" value="Neurotransmitter-gated ion-channel transmembrane domain"/>
    <property type="match status" value="1"/>
</dbReference>
<accession>A0A8B6CL68</accession>
<evidence type="ECO:0000313" key="8">
    <source>
        <dbReference type="EMBL" id="VDI05906.1"/>
    </source>
</evidence>
<dbReference type="Gene3D" id="2.70.170.10">
    <property type="entry name" value="Neurotransmitter-gated ion-channel ligand-binding domain"/>
    <property type="match status" value="1"/>
</dbReference>
<keyword evidence="4 5" id="KW-0472">Membrane</keyword>
<feature type="transmembrane region" description="Helical" evidence="5">
    <location>
        <begin position="264"/>
        <end position="287"/>
    </location>
</feature>